<feature type="DNA-binding region" description="H-T-H motif" evidence="2">
    <location>
        <begin position="31"/>
        <end position="50"/>
    </location>
</feature>
<dbReference type="PRINTS" id="PR00455">
    <property type="entry name" value="HTHTETR"/>
</dbReference>
<dbReference type="InterPro" id="IPR001647">
    <property type="entry name" value="HTH_TetR"/>
</dbReference>
<organism evidence="4 5">
    <name type="scientific">Umezawaea tangerina</name>
    <dbReference type="NCBI Taxonomy" id="84725"/>
    <lineage>
        <taxon>Bacteria</taxon>
        <taxon>Bacillati</taxon>
        <taxon>Actinomycetota</taxon>
        <taxon>Actinomycetes</taxon>
        <taxon>Pseudonocardiales</taxon>
        <taxon>Pseudonocardiaceae</taxon>
        <taxon>Umezawaea</taxon>
    </lineage>
</organism>
<dbReference type="RefSeq" id="WP_106187973.1">
    <property type="nucleotide sequence ID" value="NZ_PVTF01000004.1"/>
</dbReference>
<dbReference type="SUPFAM" id="SSF46689">
    <property type="entry name" value="Homeodomain-like"/>
    <property type="match status" value="1"/>
</dbReference>
<evidence type="ECO:0000256" key="1">
    <source>
        <dbReference type="ARBA" id="ARBA00023125"/>
    </source>
</evidence>
<dbReference type="GO" id="GO:0000976">
    <property type="term" value="F:transcription cis-regulatory region binding"/>
    <property type="evidence" value="ECO:0007669"/>
    <property type="project" value="TreeGrafter"/>
</dbReference>
<feature type="domain" description="HTH tetR-type" evidence="3">
    <location>
        <begin position="8"/>
        <end position="68"/>
    </location>
</feature>
<keyword evidence="5" id="KW-1185">Reference proteome</keyword>
<dbReference type="Proteomes" id="UP000239494">
    <property type="component" value="Unassembled WGS sequence"/>
</dbReference>
<sequence length="197" mass="21069">MAERADAVRNREAILVAAKRLIDERGIEAVCMDDVAVAAGVGKGTVFRRFGDREGLIEALALRAGEGWREGAAVVLADESRSAADRVRLFAEGLFDHVLGTLPLVRAFEQVSRAHACVGGMEPVRAALIGLVERLVPGCDAEIRAESLLVNLRAAHIHYLVHERGMPVERVRAGVLGLAEDLVTARRDAGEPVPAPG</sequence>
<dbReference type="InterPro" id="IPR050109">
    <property type="entry name" value="HTH-type_TetR-like_transc_reg"/>
</dbReference>
<accession>A0A2T0TAC3</accession>
<name>A0A2T0TAC3_9PSEU</name>
<evidence type="ECO:0000313" key="5">
    <source>
        <dbReference type="Proteomes" id="UP000239494"/>
    </source>
</evidence>
<gene>
    <name evidence="4" type="ORF">CLV43_104424</name>
</gene>
<evidence type="ECO:0000259" key="3">
    <source>
        <dbReference type="PROSITE" id="PS50977"/>
    </source>
</evidence>
<proteinExistence type="predicted"/>
<dbReference type="PANTHER" id="PTHR30055:SF209">
    <property type="entry name" value="POSSIBLE TRANSCRIPTIONAL REGULATORY PROTEIN (PROBABLY TETR-FAMILY)"/>
    <property type="match status" value="1"/>
</dbReference>
<comment type="caution">
    <text evidence="4">The sequence shown here is derived from an EMBL/GenBank/DDBJ whole genome shotgun (WGS) entry which is preliminary data.</text>
</comment>
<evidence type="ECO:0000256" key="2">
    <source>
        <dbReference type="PROSITE-ProRule" id="PRU00335"/>
    </source>
</evidence>
<dbReference type="OrthoDB" id="4542210at2"/>
<dbReference type="GO" id="GO:0003700">
    <property type="term" value="F:DNA-binding transcription factor activity"/>
    <property type="evidence" value="ECO:0007669"/>
    <property type="project" value="TreeGrafter"/>
</dbReference>
<dbReference type="PROSITE" id="PS50977">
    <property type="entry name" value="HTH_TETR_2"/>
    <property type="match status" value="1"/>
</dbReference>
<dbReference type="InterPro" id="IPR009057">
    <property type="entry name" value="Homeodomain-like_sf"/>
</dbReference>
<dbReference type="EMBL" id="PVTF01000004">
    <property type="protein sequence ID" value="PRY42589.1"/>
    <property type="molecule type" value="Genomic_DNA"/>
</dbReference>
<reference evidence="4 5" key="1">
    <citation type="submission" date="2018-03" db="EMBL/GenBank/DDBJ databases">
        <title>Genomic Encyclopedia of Archaeal and Bacterial Type Strains, Phase II (KMG-II): from individual species to whole genera.</title>
        <authorList>
            <person name="Goeker M."/>
        </authorList>
    </citation>
    <scope>NUCLEOTIDE SEQUENCE [LARGE SCALE GENOMIC DNA]</scope>
    <source>
        <strain evidence="4 5">DSM 44720</strain>
    </source>
</reference>
<dbReference type="Pfam" id="PF00440">
    <property type="entry name" value="TetR_N"/>
    <property type="match status" value="1"/>
</dbReference>
<dbReference type="AlphaFoldDB" id="A0A2T0TAC3"/>
<evidence type="ECO:0000313" key="4">
    <source>
        <dbReference type="EMBL" id="PRY42589.1"/>
    </source>
</evidence>
<keyword evidence="1 2" id="KW-0238">DNA-binding</keyword>
<protein>
    <submittedName>
        <fullName evidence="4">TetR family transcriptional regulator</fullName>
    </submittedName>
</protein>
<dbReference type="PANTHER" id="PTHR30055">
    <property type="entry name" value="HTH-TYPE TRANSCRIPTIONAL REGULATOR RUTR"/>
    <property type="match status" value="1"/>
</dbReference>
<dbReference type="Gene3D" id="1.10.357.10">
    <property type="entry name" value="Tetracycline Repressor, domain 2"/>
    <property type="match status" value="1"/>
</dbReference>